<dbReference type="InterPro" id="IPR025420">
    <property type="entry name" value="DUF4143"/>
</dbReference>
<keyword evidence="5" id="KW-1185">Reference proteome</keyword>
<dbReference type="Pfam" id="PF13635">
    <property type="entry name" value="DUF4143"/>
    <property type="match status" value="1"/>
</dbReference>
<name>A0A5J5DUC2_9BIFI</name>
<dbReference type="PANTHER" id="PTHR43566">
    <property type="entry name" value="CONSERVED PROTEIN"/>
    <property type="match status" value="1"/>
</dbReference>
<accession>A0A5J5DUC2</accession>
<feature type="domain" description="DUF4143" evidence="1">
    <location>
        <begin position="92"/>
        <end position="170"/>
    </location>
</feature>
<evidence type="ECO:0000259" key="1">
    <source>
        <dbReference type="Pfam" id="PF13635"/>
    </source>
</evidence>
<dbReference type="OrthoDB" id="128089at2"/>
<comment type="caution">
    <text evidence="3">The sequence shown here is derived from an EMBL/GenBank/DDBJ whole genome shotgun (WGS) entry which is preliminary data.</text>
</comment>
<dbReference type="EMBL" id="RZOA01000009">
    <property type="protein sequence ID" value="KAA8823397.1"/>
    <property type="molecule type" value="Genomic_DNA"/>
</dbReference>
<dbReference type="Proteomes" id="UP000374630">
    <property type="component" value="Unassembled WGS sequence"/>
</dbReference>
<reference evidence="4 5" key="1">
    <citation type="journal article" date="2019" name="Syst. Appl. Microbiol.">
        <title>Characterization of Bifidobacterium species in feaces of the Egyptian fruit bat: Description of B. vespertilionis sp. nov. and B. rousetti sp. nov.</title>
        <authorList>
            <person name="Modesto M."/>
            <person name="Satti M."/>
            <person name="Watanabe K."/>
            <person name="Puglisi E."/>
            <person name="Morelli L."/>
            <person name="Huang C.-H."/>
            <person name="Liou J.-S."/>
            <person name="Miyashita M."/>
            <person name="Tamura T."/>
            <person name="Saito S."/>
            <person name="Mori K."/>
            <person name="Huang L."/>
            <person name="Sciavilla P."/>
            <person name="Sandri C."/>
            <person name="Spiezio C."/>
            <person name="Vitali F."/>
            <person name="Cavalieri D."/>
            <person name="Perpetuini G."/>
            <person name="Tofalo R."/>
            <person name="Bonetti A."/>
            <person name="Arita M."/>
            <person name="Mattarelli P."/>
        </authorList>
    </citation>
    <scope>NUCLEOTIDE SEQUENCE [LARGE SCALE GENOMIC DNA]</scope>
    <source>
        <strain evidence="2 5">RST16</strain>
        <strain evidence="3 4">RST8</strain>
    </source>
</reference>
<dbReference type="EMBL" id="RZNZ01000010">
    <property type="protein sequence ID" value="KAA8819595.1"/>
    <property type="molecule type" value="Genomic_DNA"/>
</dbReference>
<sequence length="223" mass="24895">MNISPTNMKMAPNGSNADKFVVSTMGASLSRVFPLSHWVRAQHPSASSPTNCDECAFWAFMEFDECKYPPCMKPDECNAISRIAHFATGLRRDTGLAANLLGIDTEEHTFSSQYRGSLYENAVMVEIIKRHQALGRELLLFYWRDSNKKEIDAILEQGGRPRYAVEVKSSATYNPKSFATLEDLAPMMDVPTEGRFMVYGGDEAFSIRHSHVIGLGDFGRLVA</sequence>
<proteinExistence type="predicted"/>
<dbReference type="AlphaFoldDB" id="A0A5J5DUC2"/>
<evidence type="ECO:0000313" key="2">
    <source>
        <dbReference type="EMBL" id="KAA8819595.1"/>
    </source>
</evidence>
<evidence type="ECO:0000313" key="5">
    <source>
        <dbReference type="Proteomes" id="UP000374630"/>
    </source>
</evidence>
<protein>
    <submittedName>
        <fullName evidence="3">DUF4143 domain-containing protein</fullName>
    </submittedName>
</protein>
<organism evidence="3 4">
    <name type="scientific">Bifidobacterium vespertilionis</name>
    <dbReference type="NCBI Taxonomy" id="2562524"/>
    <lineage>
        <taxon>Bacteria</taxon>
        <taxon>Bacillati</taxon>
        <taxon>Actinomycetota</taxon>
        <taxon>Actinomycetes</taxon>
        <taxon>Bifidobacteriales</taxon>
        <taxon>Bifidobacteriaceae</taxon>
        <taxon>Bifidobacterium</taxon>
    </lineage>
</organism>
<gene>
    <name evidence="3" type="ORF">EM848_05480</name>
    <name evidence="2" type="ORF">EMO90_08150</name>
</gene>
<dbReference type="PANTHER" id="PTHR43566:SF2">
    <property type="entry name" value="DUF4143 DOMAIN-CONTAINING PROTEIN"/>
    <property type="match status" value="1"/>
</dbReference>
<evidence type="ECO:0000313" key="3">
    <source>
        <dbReference type="EMBL" id="KAA8823397.1"/>
    </source>
</evidence>
<evidence type="ECO:0000313" key="4">
    <source>
        <dbReference type="Proteomes" id="UP000345527"/>
    </source>
</evidence>
<dbReference type="Proteomes" id="UP000345527">
    <property type="component" value="Unassembled WGS sequence"/>
</dbReference>